<evidence type="ECO:0000256" key="10">
    <source>
        <dbReference type="ARBA" id="ARBA00023201"/>
    </source>
</evidence>
<feature type="transmembrane region" description="Helical" evidence="13">
    <location>
        <begin position="255"/>
        <end position="280"/>
    </location>
</feature>
<dbReference type="AlphaFoldDB" id="A0A3R7PSD5"/>
<sequence length="587" mass="63524">MRIFPSPLLLLPFSSPVPSFPSQSPLLIALPGSPRPLRGCPSPSPLPVRGEALGGSPLLPLSSPLLPLLHFLLAYPALLFLFHGFAAPACVSQAAVLCPPPLALFRSLSVLLSLSAWLSFPVLLDPSLCLPVPLSLLSPRPSSPLLVAVPRALGLLVPLSHLSAERSALQPILRPPWLSRFSTVDYAIFVLLLLASLLVGTLSGWRSGKRDAKDFLTGGRSMNPVAVVLSLLGGVVSALSVLGNATEIYLYGTQLWMNLLGCIYGAAFVITVLLPVFYPLGLATMNEILQLRFDSTIEEAGSMTQLVTAVLFGHLSVRALAHPQFRHQTAHGGVRAVVYTDVLQTTVMFVGVLAVVMQVCVDLGGLDEVWSRAVEGNRIDFFNFDPNPLVRHTFWSVQVLGLYFFVSTIGISQPQYQRLVSVKTLRISQMQRPDREAGPDPRLPRRRQTPPPAWDDRGVRGCCGRRRAEVRRPSGRGSEGAWLGLGHLAVLGVTSISSWVTWVSPANAPNSVLFTWLAVFLSDAESNRYSPKAPSATRTGITWLRRRRLEACTPAPNFSSHSTADGLPLPSNSGISLTSKDCSMLSR</sequence>
<evidence type="ECO:0000256" key="9">
    <source>
        <dbReference type="ARBA" id="ARBA00023136"/>
    </source>
</evidence>
<reference evidence="14 15" key="1">
    <citation type="submission" date="2018-04" db="EMBL/GenBank/DDBJ databases">
        <authorList>
            <person name="Zhang X."/>
            <person name="Yuan J."/>
            <person name="Li F."/>
            <person name="Xiang J."/>
        </authorList>
    </citation>
    <scope>NUCLEOTIDE SEQUENCE [LARGE SCALE GENOMIC DNA]</scope>
    <source>
        <tissue evidence="14">Muscle</tissue>
    </source>
</reference>
<dbReference type="Pfam" id="PF00474">
    <property type="entry name" value="SSF"/>
    <property type="match status" value="2"/>
</dbReference>
<dbReference type="Gene3D" id="1.20.1730.10">
    <property type="entry name" value="Sodium/glucose cotransporter"/>
    <property type="match status" value="2"/>
</dbReference>
<gene>
    <name evidence="14" type="ORF">C7M84_000156</name>
</gene>
<evidence type="ECO:0000313" key="15">
    <source>
        <dbReference type="Proteomes" id="UP000283509"/>
    </source>
</evidence>
<evidence type="ECO:0000256" key="4">
    <source>
        <dbReference type="ARBA" id="ARBA00022475"/>
    </source>
</evidence>
<dbReference type="InterPro" id="IPR038377">
    <property type="entry name" value="Na/Glc_symporter_sf"/>
</dbReference>
<dbReference type="PANTHER" id="PTHR42985:SF40">
    <property type="entry name" value="LD47995P-RELATED"/>
    <property type="match status" value="1"/>
</dbReference>
<evidence type="ECO:0000256" key="11">
    <source>
        <dbReference type="RuleBase" id="RU362091"/>
    </source>
</evidence>
<dbReference type="GO" id="GO:0006814">
    <property type="term" value="P:sodium ion transport"/>
    <property type="evidence" value="ECO:0007669"/>
    <property type="project" value="UniProtKB-KW"/>
</dbReference>
<evidence type="ECO:0000256" key="5">
    <source>
        <dbReference type="ARBA" id="ARBA00022692"/>
    </source>
</evidence>
<evidence type="ECO:0000256" key="3">
    <source>
        <dbReference type="ARBA" id="ARBA00022448"/>
    </source>
</evidence>
<proteinExistence type="inferred from homology"/>
<keyword evidence="3" id="KW-0813">Transport</keyword>
<dbReference type="PROSITE" id="PS50283">
    <property type="entry name" value="NA_SOLUT_SYMP_3"/>
    <property type="match status" value="1"/>
</dbReference>
<feature type="transmembrane region" description="Helical" evidence="13">
    <location>
        <begin position="393"/>
        <end position="411"/>
    </location>
</feature>
<keyword evidence="9 13" id="KW-0472">Membrane</keyword>
<comment type="caution">
    <text evidence="14">The sequence shown here is derived from an EMBL/GenBank/DDBJ whole genome shotgun (WGS) entry which is preliminary data.</text>
</comment>
<evidence type="ECO:0000256" key="6">
    <source>
        <dbReference type="ARBA" id="ARBA00022989"/>
    </source>
</evidence>
<name>A0A3R7PSD5_PENVA</name>
<feature type="compositionally biased region" description="Basic and acidic residues" evidence="12">
    <location>
        <begin position="432"/>
        <end position="443"/>
    </location>
</feature>
<keyword evidence="5 13" id="KW-0812">Transmembrane</keyword>
<organism evidence="14 15">
    <name type="scientific">Penaeus vannamei</name>
    <name type="common">Whiteleg shrimp</name>
    <name type="synonym">Litopenaeus vannamei</name>
    <dbReference type="NCBI Taxonomy" id="6689"/>
    <lineage>
        <taxon>Eukaryota</taxon>
        <taxon>Metazoa</taxon>
        <taxon>Ecdysozoa</taxon>
        <taxon>Arthropoda</taxon>
        <taxon>Crustacea</taxon>
        <taxon>Multicrustacea</taxon>
        <taxon>Malacostraca</taxon>
        <taxon>Eumalacostraca</taxon>
        <taxon>Eucarida</taxon>
        <taxon>Decapoda</taxon>
        <taxon>Dendrobranchiata</taxon>
        <taxon>Penaeoidea</taxon>
        <taxon>Penaeidae</taxon>
        <taxon>Penaeus</taxon>
    </lineage>
</organism>
<keyword evidence="6 13" id="KW-1133">Transmembrane helix</keyword>
<evidence type="ECO:0000256" key="12">
    <source>
        <dbReference type="SAM" id="MobiDB-lite"/>
    </source>
</evidence>
<keyword evidence="4" id="KW-1003">Cell membrane</keyword>
<feature type="region of interest" description="Disordered" evidence="12">
    <location>
        <begin position="430"/>
        <end position="459"/>
    </location>
</feature>
<keyword evidence="8" id="KW-0406">Ion transport</keyword>
<dbReference type="STRING" id="6689.A0A3R7PSD5"/>
<evidence type="ECO:0000313" key="14">
    <source>
        <dbReference type="EMBL" id="ROT81102.1"/>
    </source>
</evidence>
<evidence type="ECO:0000256" key="1">
    <source>
        <dbReference type="ARBA" id="ARBA00004651"/>
    </source>
</evidence>
<feature type="transmembrane region" description="Helical" evidence="13">
    <location>
        <begin position="103"/>
        <end position="124"/>
    </location>
</feature>
<keyword evidence="15" id="KW-1185">Reference proteome</keyword>
<evidence type="ECO:0008006" key="16">
    <source>
        <dbReference type="Google" id="ProtNLM"/>
    </source>
</evidence>
<dbReference type="Proteomes" id="UP000283509">
    <property type="component" value="Unassembled WGS sequence"/>
</dbReference>
<accession>A0A3R7PSD5</accession>
<evidence type="ECO:0000256" key="7">
    <source>
        <dbReference type="ARBA" id="ARBA00023053"/>
    </source>
</evidence>
<evidence type="ECO:0000256" key="13">
    <source>
        <dbReference type="SAM" id="Phobius"/>
    </source>
</evidence>
<feature type="transmembrane region" description="Helical" evidence="13">
    <location>
        <begin position="225"/>
        <end position="243"/>
    </location>
</feature>
<dbReference type="InterPro" id="IPR051163">
    <property type="entry name" value="Sodium:Solute_Symporter_SSF"/>
</dbReference>
<evidence type="ECO:0000256" key="2">
    <source>
        <dbReference type="ARBA" id="ARBA00006434"/>
    </source>
</evidence>
<dbReference type="EMBL" id="QCYY01001020">
    <property type="protein sequence ID" value="ROT81102.1"/>
    <property type="molecule type" value="Genomic_DNA"/>
</dbReference>
<dbReference type="InterPro" id="IPR001734">
    <property type="entry name" value="Na/solute_symporter"/>
</dbReference>
<feature type="transmembrane region" description="Helical" evidence="13">
    <location>
        <begin position="184"/>
        <end position="205"/>
    </location>
</feature>
<comment type="similarity">
    <text evidence="2 11">Belongs to the sodium:solute symporter (SSF) (TC 2.A.21) family.</text>
</comment>
<dbReference type="GO" id="GO:0005886">
    <property type="term" value="C:plasma membrane"/>
    <property type="evidence" value="ECO:0007669"/>
    <property type="project" value="UniProtKB-SubCell"/>
</dbReference>
<protein>
    <recommendedName>
        <fullName evidence="16">Sodium-coupled monocarboxylate transporter 1</fullName>
    </recommendedName>
</protein>
<dbReference type="GO" id="GO:0015293">
    <property type="term" value="F:symporter activity"/>
    <property type="evidence" value="ECO:0007669"/>
    <property type="project" value="TreeGrafter"/>
</dbReference>
<evidence type="ECO:0000256" key="8">
    <source>
        <dbReference type="ARBA" id="ARBA00023065"/>
    </source>
</evidence>
<dbReference type="PANTHER" id="PTHR42985">
    <property type="entry name" value="SODIUM-COUPLED MONOCARBOXYLATE TRANSPORTER"/>
    <property type="match status" value="1"/>
</dbReference>
<feature type="transmembrane region" description="Helical" evidence="13">
    <location>
        <begin position="481"/>
        <end position="502"/>
    </location>
</feature>
<reference evidence="14 15" key="2">
    <citation type="submission" date="2019-01" db="EMBL/GenBank/DDBJ databases">
        <title>The decoding of complex shrimp genome reveals the adaptation for benthos swimmer, frequently molting mechanism and breeding impact on genome.</title>
        <authorList>
            <person name="Sun Y."/>
            <person name="Gao Y."/>
            <person name="Yu Y."/>
        </authorList>
    </citation>
    <scope>NUCLEOTIDE SEQUENCE [LARGE SCALE GENOMIC DNA]</scope>
    <source>
        <tissue evidence="14">Muscle</tissue>
    </source>
</reference>
<dbReference type="OrthoDB" id="6132759at2759"/>
<feature type="transmembrane region" description="Helical" evidence="13">
    <location>
        <begin position="342"/>
        <end position="361"/>
    </location>
</feature>
<feature type="transmembrane region" description="Helical" evidence="13">
    <location>
        <begin position="68"/>
        <end position="91"/>
    </location>
</feature>
<comment type="subcellular location">
    <subcellularLocation>
        <location evidence="1">Cell membrane</location>
        <topology evidence="1">Multi-pass membrane protein</topology>
    </subcellularLocation>
</comment>
<keyword evidence="10" id="KW-0739">Sodium transport</keyword>
<keyword evidence="7" id="KW-0915">Sodium</keyword>